<sequence>MRFLLATTGLGAIAAAIAAVPANAETVISTAVTTNQSTSASGDIRISNTGSVKPTSGVAVTVNTNNYAKNEGTIAIQGSNNSAGIVANAGLTGDISNSGTITIDENYTATDTDSDGDIDGAFAQGSGRFGIHVLGALAGNIANSGTITVEGNNSGGIVLDGPLTGNITNSGSISLLGNDTVGIKAGDVSGNVTLSKGTIQVQGANGVGVSLTGDIGGALVIQNTVQTTGYRYTTPPADTSKLDADDLLQGGSAVVVSGNVAGGILFDARPKDNSTTDTDEDDDGVPDADESTATITTLGAAPAVVIGSTTEDTTIGAVAGSGGKGIVIKGAILGSGVYSGVAGNGMVVGGMGHAVSVAGGMSVSGTVAAVSNGGNATGLRIGAGATVPTITVSGAITAQGGSTATSTSQALVIDAGANVSTIKNTGTIAATLSGADGVGSAIVDKSGTVTLIENSGTIGVASAASLGTKAIAFDLTANTTGATIRQLAVTSGSAPQIAGQILFGSGNDVLDVADGTVTGAAKFGGGDNRLSLSGDAIMNGAVTFEGGADTLTLGGTSSLAGDVDFGGGADVLTLTGTSALNGKLSNSAGLAVNVGAGSTLNATNLGAVNLSSLTTGSGAKLGVTVDSTAGTNTLYNVTGAAAFGTGTIVDVHLTSLGGAEGTYKIVQAGTLTGGTNLTSTVESLPFLFESDLVTTTPNEISLVIRQKSNEELGVNLAEGSILDAVIEAADADAPVASVFLGAQDSATLRDALQQMLPENAGGTFETATKGSRLVNKLLIDPKPPAIKRGQLGIWLEQVAWGGSKSIGDTSSYDLNGWGMAAGVETSVGPIGNVGATLSYLSGKDGRKSSDNEIRTDEYEAGLYWRTTHGPFSAFARGTIATINFDGSRFFTATVDGAPISREADGEWKGHIYSATAGVSYDARFGNLSLRPTAVIEHYSLKEKGYSESGGGDAFNLTVDSRKSDETAVTGTLALGYQLVGGGKTDDGGWMRLELEGGRRQILSGKLGTTTARFGDDGTPFTVAAEERTSGFVGAFRAIGGSDGLSITGELNAEEQQDKLSIGGRLGLQFAF</sequence>
<proteinExistence type="predicted"/>
<gene>
    <name evidence="4" type="ORF">LZ016_13185</name>
</gene>
<feature type="region of interest" description="Disordered" evidence="1">
    <location>
        <begin position="267"/>
        <end position="290"/>
    </location>
</feature>
<dbReference type="SUPFAM" id="SSF103515">
    <property type="entry name" value="Autotransporter"/>
    <property type="match status" value="1"/>
</dbReference>
<dbReference type="Proteomes" id="UP001203058">
    <property type="component" value="Unassembled WGS sequence"/>
</dbReference>
<organism evidence="4 5">
    <name type="scientific">Sphingomonas telluris</name>
    <dbReference type="NCBI Taxonomy" id="2907998"/>
    <lineage>
        <taxon>Bacteria</taxon>
        <taxon>Pseudomonadati</taxon>
        <taxon>Pseudomonadota</taxon>
        <taxon>Alphaproteobacteria</taxon>
        <taxon>Sphingomonadales</taxon>
        <taxon>Sphingomonadaceae</taxon>
        <taxon>Sphingomonas</taxon>
    </lineage>
</organism>
<accession>A0ABS9VR89</accession>
<evidence type="ECO:0000259" key="3">
    <source>
        <dbReference type="PROSITE" id="PS51208"/>
    </source>
</evidence>
<feature type="compositionally biased region" description="Acidic residues" evidence="1">
    <location>
        <begin position="277"/>
        <end position="290"/>
    </location>
</feature>
<comment type="caution">
    <text evidence="4">The sequence shown here is derived from an EMBL/GenBank/DDBJ whole genome shotgun (WGS) entry which is preliminary data.</text>
</comment>
<dbReference type="Pfam" id="PF03797">
    <property type="entry name" value="Autotransporter"/>
    <property type="match status" value="1"/>
</dbReference>
<dbReference type="Gene3D" id="2.40.128.130">
    <property type="entry name" value="Autotransporter beta-domain"/>
    <property type="match status" value="1"/>
</dbReference>
<dbReference type="PROSITE" id="PS51208">
    <property type="entry name" value="AUTOTRANSPORTER"/>
    <property type="match status" value="1"/>
</dbReference>
<reference evidence="4 5" key="1">
    <citation type="submission" date="2022-03" db="EMBL/GenBank/DDBJ databases">
        <authorList>
            <person name="Jo J.-H."/>
            <person name="Im W.-T."/>
        </authorList>
    </citation>
    <scope>NUCLEOTIDE SEQUENCE [LARGE SCALE GENOMIC DNA]</scope>
    <source>
        <strain evidence="4 5">SM33</strain>
    </source>
</reference>
<feature type="signal peptide" evidence="2">
    <location>
        <begin position="1"/>
        <end position="24"/>
    </location>
</feature>
<dbReference type="InterPro" id="IPR036709">
    <property type="entry name" value="Autotransporte_beta_dom_sf"/>
</dbReference>
<protein>
    <submittedName>
        <fullName evidence="4">Autotransporter domain-containing protein</fullName>
    </submittedName>
</protein>
<keyword evidence="2" id="KW-0732">Signal</keyword>
<evidence type="ECO:0000313" key="4">
    <source>
        <dbReference type="EMBL" id="MCH8617049.1"/>
    </source>
</evidence>
<dbReference type="SMART" id="SM00869">
    <property type="entry name" value="Autotransporter"/>
    <property type="match status" value="1"/>
</dbReference>
<feature type="chain" id="PRO_5046742655" evidence="2">
    <location>
        <begin position="25"/>
        <end position="1071"/>
    </location>
</feature>
<feature type="domain" description="Autotransporter" evidence="3">
    <location>
        <begin position="786"/>
        <end position="1071"/>
    </location>
</feature>
<dbReference type="InterPro" id="IPR005546">
    <property type="entry name" value="Autotransporte_beta"/>
</dbReference>
<dbReference type="EMBL" id="JAKZHW010000002">
    <property type="protein sequence ID" value="MCH8617049.1"/>
    <property type="molecule type" value="Genomic_DNA"/>
</dbReference>
<evidence type="ECO:0000256" key="2">
    <source>
        <dbReference type="SAM" id="SignalP"/>
    </source>
</evidence>
<evidence type="ECO:0000313" key="5">
    <source>
        <dbReference type="Proteomes" id="UP001203058"/>
    </source>
</evidence>
<evidence type="ECO:0000256" key="1">
    <source>
        <dbReference type="SAM" id="MobiDB-lite"/>
    </source>
</evidence>
<dbReference type="RefSeq" id="WP_241447924.1">
    <property type="nucleotide sequence ID" value="NZ_JAKZHW010000002.1"/>
</dbReference>
<name>A0ABS9VR89_9SPHN</name>
<keyword evidence="5" id="KW-1185">Reference proteome</keyword>